<keyword evidence="1" id="KW-0732">Signal</keyword>
<gene>
    <name evidence="2" type="ORF">I79_008755</name>
</gene>
<evidence type="ECO:0000313" key="3">
    <source>
        <dbReference type="Proteomes" id="UP000001075"/>
    </source>
</evidence>
<evidence type="ECO:0000256" key="1">
    <source>
        <dbReference type="SAM" id="SignalP"/>
    </source>
</evidence>
<name>G3HDY6_CRIGR</name>
<feature type="signal peptide" evidence="1">
    <location>
        <begin position="1"/>
        <end position="19"/>
    </location>
</feature>
<dbReference type="AlphaFoldDB" id="G3HDY6"/>
<dbReference type="EMBL" id="JH000304">
    <property type="protein sequence ID" value="EGV97744.1"/>
    <property type="molecule type" value="Genomic_DNA"/>
</dbReference>
<reference evidence="3" key="1">
    <citation type="journal article" date="2011" name="Nat. Biotechnol.">
        <title>The genomic sequence of the Chinese hamster ovary (CHO)-K1 cell line.</title>
        <authorList>
            <person name="Xu X."/>
            <person name="Nagarajan H."/>
            <person name="Lewis N.E."/>
            <person name="Pan S."/>
            <person name="Cai Z."/>
            <person name="Liu X."/>
            <person name="Chen W."/>
            <person name="Xie M."/>
            <person name="Wang W."/>
            <person name="Hammond S."/>
            <person name="Andersen M.R."/>
            <person name="Neff N."/>
            <person name="Passarelli B."/>
            <person name="Koh W."/>
            <person name="Fan H.C."/>
            <person name="Wang J."/>
            <person name="Gui Y."/>
            <person name="Lee K.H."/>
            <person name="Betenbaugh M.J."/>
            <person name="Quake S.R."/>
            <person name="Famili I."/>
            <person name="Palsson B.O."/>
            <person name="Wang J."/>
        </authorList>
    </citation>
    <scope>NUCLEOTIDE SEQUENCE [LARGE SCALE GENOMIC DNA]</scope>
    <source>
        <strain evidence="3">CHO K1 cell line</strain>
    </source>
</reference>
<dbReference type="InParanoid" id="G3HDY6"/>
<accession>G3HDY6</accession>
<organism evidence="2 3">
    <name type="scientific">Cricetulus griseus</name>
    <name type="common">Chinese hamster</name>
    <name type="synonym">Cricetulus barabensis griseus</name>
    <dbReference type="NCBI Taxonomy" id="10029"/>
    <lineage>
        <taxon>Eukaryota</taxon>
        <taxon>Metazoa</taxon>
        <taxon>Chordata</taxon>
        <taxon>Craniata</taxon>
        <taxon>Vertebrata</taxon>
        <taxon>Euteleostomi</taxon>
        <taxon>Mammalia</taxon>
        <taxon>Eutheria</taxon>
        <taxon>Euarchontoglires</taxon>
        <taxon>Glires</taxon>
        <taxon>Rodentia</taxon>
        <taxon>Myomorpha</taxon>
        <taxon>Muroidea</taxon>
        <taxon>Cricetidae</taxon>
        <taxon>Cricetinae</taxon>
        <taxon>Cricetulus</taxon>
    </lineage>
</organism>
<evidence type="ECO:0000313" key="2">
    <source>
        <dbReference type="EMBL" id="EGV97744.1"/>
    </source>
</evidence>
<protein>
    <submittedName>
        <fullName evidence="2">Uncharacterized protein</fullName>
    </submittedName>
</protein>
<dbReference type="Proteomes" id="UP000001075">
    <property type="component" value="Unassembled WGS sequence"/>
</dbReference>
<proteinExistence type="predicted"/>
<sequence length="50" mass="5594">MEECCLLTCSACVLTALRATTPVVAPPRELNCSTSSIKKVHHRLTHRQTW</sequence>
<feature type="chain" id="PRO_5003444481" evidence="1">
    <location>
        <begin position="20"/>
        <end position="50"/>
    </location>
</feature>